<dbReference type="KEGG" id="pard:DN92_05180"/>
<dbReference type="GO" id="GO:0005737">
    <property type="term" value="C:cytoplasm"/>
    <property type="evidence" value="ECO:0007669"/>
    <property type="project" value="UniProtKB-SubCell"/>
</dbReference>
<dbReference type="HAMAP" id="MF_00688">
    <property type="entry name" value="Leu_Phe_trans"/>
    <property type="match status" value="1"/>
</dbReference>
<evidence type="ECO:0000313" key="5">
    <source>
        <dbReference type="EMBL" id="QKM60483.1"/>
    </source>
</evidence>
<gene>
    <name evidence="4" type="primary">aat</name>
    <name evidence="5" type="ORF">DN92_05180</name>
</gene>
<comment type="catalytic activity">
    <reaction evidence="4">
        <text>N-terminal L-arginyl-[protein] + L-leucyl-tRNA(Leu) = N-terminal L-leucyl-L-arginyl-[protein] + tRNA(Leu) + H(+)</text>
        <dbReference type="Rhea" id="RHEA:50416"/>
        <dbReference type="Rhea" id="RHEA-COMP:9613"/>
        <dbReference type="Rhea" id="RHEA-COMP:9622"/>
        <dbReference type="Rhea" id="RHEA-COMP:12672"/>
        <dbReference type="Rhea" id="RHEA-COMP:12673"/>
        <dbReference type="ChEBI" id="CHEBI:15378"/>
        <dbReference type="ChEBI" id="CHEBI:64719"/>
        <dbReference type="ChEBI" id="CHEBI:78442"/>
        <dbReference type="ChEBI" id="CHEBI:78494"/>
        <dbReference type="ChEBI" id="CHEBI:133044"/>
        <dbReference type="EC" id="2.3.2.6"/>
    </reaction>
</comment>
<comment type="catalytic activity">
    <reaction evidence="4">
        <text>N-terminal L-lysyl-[protein] + L-leucyl-tRNA(Leu) = N-terminal L-leucyl-L-lysyl-[protein] + tRNA(Leu) + H(+)</text>
        <dbReference type="Rhea" id="RHEA:12340"/>
        <dbReference type="Rhea" id="RHEA-COMP:9613"/>
        <dbReference type="Rhea" id="RHEA-COMP:9622"/>
        <dbReference type="Rhea" id="RHEA-COMP:12670"/>
        <dbReference type="Rhea" id="RHEA-COMP:12671"/>
        <dbReference type="ChEBI" id="CHEBI:15378"/>
        <dbReference type="ChEBI" id="CHEBI:65249"/>
        <dbReference type="ChEBI" id="CHEBI:78442"/>
        <dbReference type="ChEBI" id="CHEBI:78494"/>
        <dbReference type="ChEBI" id="CHEBI:133043"/>
        <dbReference type="EC" id="2.3.2.6"/>
    </reaction>
</comment>
<comment type="similarity">
    <text evidence="4">Belongs to the L/F-transferase family.</text>
</comment>
<dbReference type="RefSeq" id="WP_173960244.1">
    <property type="nucleotide sequence ID" value="NZ_CBCSCC010000002.1"/>
</dbReference>
<keyword evidence="1 4" id="KW-0963">Cytoplasm</keyword>
<dbReference type="GO" id="GO:0008914">
    <property type="term" value="F:leucyl-tRNA--protein transferase activity"/>
    <property type="evidence" value="ECO:0007669"/>
    <property type="project" value="UniProtKB-UniRule"/>
</dbReference>
<protein>
    <recommendedName>
        <fullName evidence="4">Leucyl/phenylalanyl-tRNA--protein transferase</fullName>
        <ecNumber evidence="4">2.3.2.6</ecNumber>
    </recommendedName>
    <alternativeName>
        <fullName evidence="4">L/F-transferase</fullName>
    </alternativeName>
    <alternativeName>
        <fullName evidence="4">Leucyltransferase</fullName>
    </alternativeName>
    <alternativeName>
        <fullName evidence="4">Phenyalanyltransferase</fullName>
    </alternativeName>
</protein>
<dbReference type="Gene3D" id="3.30.70.3550">
    <property type="entry name" value="Leucyl/phenylalanyl-tRNA-protein transferase, N-terminal domain"/>
    <property type="match status" value="1"/>
</dbReference>
<dbReference type="Proteomes" id="UP000501090">
    <property type="component" value="Chromosome"/>
</dbReference>
<dbReference type="EMBL" id="CP028940">
    <property type="protein sequence ID" value="QKM60483.1"/>
    <property type="molecule type" value="Genomic_DNA"/>
</dbReference>
<dbReference type="PANTHER" id="PTHR30098:SF2">
    <property type="entry name" value="LEUCYL_PHENYLALANYL-TRNA--PROTEIN TRANSFERASE"/>
    <property type="match status" value="1"/>
</dbReference>
<dbReference type="SUPFAM" id="SSF55729">
    <property type="entry name" value="Acyl-CoA N-acyltransferases (Nat)"/>
    <property type="match status" value="1"/>
</dbReference>
<keyword evidence="6" id="KW-1185">Reference proteome</keyword>
<dbReference type="Gene3D" id="3.40.630.70">
    <property type="entry name" value="Leucyl/phenylalanyl-tRNA-protein transferase, C-terminal domain"/>
    <property type="match status" value="1"/>
</dbReference>
<dbReference type="NCBIfam" id="TIGR00667">
    <property type="entry name" value="aat"/>
    <property type="match status" value="1"/>
</dbReference>
<dbReference type="PANTHER" id="PTHR30098">
    <property type="entry name" value="LEUCYL/PHENYLALANYL-TRNA--PROTEIN TRANSFERASE"/>
    <property type="match status" value="1"/>
</dbReference>
<dbReference type="Pfam" id="PF03588">
    <property type="entry name" value="Leu_Phe_trans"/>
    <property type="match status" value="1"/>
</dbReference>
<evidence type="ECO:0000313" key="6">
    <source>
        <dbReference type="Proteomes" id="UP000501090"/>
    </source>
</evidence>
<keyword evidence="2 4" id="KW-0808">Transferase</keyword>
<accession>A0A6M9PX25</accession>
<proteinExistence type="inferred from homology"/>
<comment type="catalytic activity">
    <reaction evidence="4">
        <text>L-phenylalanyl-tRNA(Phe) + an N-terminal L-alpha-aminoacyl-[protein] = an N-terminal L-phenylalanyl-L-alpha-aminoacyl-[protein] + tRNA(Phe)</text>
        <dbReference type="Rhea" id="RHEA:43632"/>
        <dbReference type="Rhea" id="RHEA-COMP:9668"/>
        <dbReference type="Rhea" id="RHEA-COMP:9699"/>
        <dbReference type="Rhea" id="RHEA-COMP:10636"/>
        <dbReference type="Rhea" id="RHEA-COMP:10637"/>
        <dbReference type="ChEBI" id="CHEBI:78442"/>
        <dbReference type="ChEBI" id="CHEBI:78531"/>
        <dbReference type="ChEBI" id="CHEBI:78597"/>
        <dbReference type="ChEBI" id="CHEBI:83561"/>
        <dbReference type="EC" id="2.3.2.6"/>
    </reaction>
</comment>
<keyword evidence="3 4" id="KW-0012">Acyltransferase</keyword>
<dbReference type="EC" id="2.3.2.6" evidence="4"/>
<dbReference type="GO" id="GO:0030163">
    <property type="term" value="P:protein catabolic process"/>
    <property type="evidence" value="ECO:0007669"/>
    <property type="project" value="UniProtKB-UniRule"/>
</dbReference>
<evidence type="ECO:0000256" key="4">
    <source>
        <dbReference type="HAMAP-Rule" id="MF_00688"/>
    </source>
</evidence>
<evidence type="ECO:0000256" key="2">
    <source>
        <dbReference type="ARBA" id="ARBA00022679"/>
    </source>
</evidence>
<evidence type="ECO:0000256" key="1">
    <source>
        <dbReference type="ARBA" id="ARBA00022490"/>
    </source>
</evidence>
<evidence type="ECO:0000256" key="3">
    <source>
        <dbReference type="ARBA" id="ARBA00023315"/>
    </source>
</evidence>
<comment type="subcellular location">
    <subcellularLocation>
        <location evidence="4">Cytoplasm</location>
    </subcellularLocation>
</comment>
<organism evidence="5 6">
    <name type="scientific">Polynucleobacter arcticus</name>
    <dbReference type="NCBI Taxonomy" id="1743165"/>
    <lineage>
        <taxon>Bacteria</taxon>
        <taxon>Pseudomonadati</taxon>
        <taxon>Pseudomonadota</taxon>
        <taxon>Betaproteobacteria</taxon>
        <taxon>Burkholderiales</taxon>
        <taxon>Burkholderiaceae</taxon>
        <taxon>Polynucleobacter</taxon>
    </lineage>
</organism>
<name>A0A6M9PX25_9BURK</name>
<dbReference type="InterPro" id="IPR004616">
    <property type="entry name" value="Leu/Phe-tRNA_Trfase"/>
</dbReference>
<dbReference type="InterPro" id="IPR042221">
    <property type="entry name" value="Leu/Phe-tRNA_Trfase_N"/>
</dbReference>
<sequence>MSNITWLGAKDAFPNPMDCQDPDPSVPGLIAVSERIYPGQLARAYQMGIFPWYSDNQPVLWWSPNPRMVLKPAHFKCHHSLKKAIRLFLQDPHKEILIDHDFGAVVRSCATTKRNGQDGTWITHEIMDAYTQLHEQGHVHSIAVMEEKRLIGGLYCVAFGGMVFGESMFSHQTDASKIALATLAAWCSQNHVEMIDCQQETAHLDSLGAEPIARNEFLAHLQAALKQTNIEIPWNFDKAILRHWL</sequence>
<comment type="function">
    <text evidence="4">Functions in the N-end rule pathway of protein degradation where it conjugates Leu, Phe and, less efficiently, Met from aminoacyl-tRNAs to the N-termini of proteins containing an N-terminal arginine or lysine.</text>
</comment>
<dbReference type="AlphaFoldDB" id="A0A6M9PX25"/>
<dbReference type="InterPro" id="IPR016181">
    <property type="entry name" value="Acyl_CoA_acyltransferase"/>
</dbReference>
<dbReference type="InterPro" id="IPR042203">
    <property type="entry name" value="Leu/Phe-tRNA_Trfase_C"/>
</dbReference>
<reference evidence="5 6" key="1">
    <citation type="submission" date="2018-04" db="EMBL/GenBank/DDBJ databases">
        <title>Polynucleobacter sp. UK-Long2-W17 genome.</title>
        <authorList>
            <person name="Hahn M.W."/>
        </authorList>
    </citation>
    <scope>NUCLEOTIDE SEQUENCE [LARGE SCALE GENOMIC DNA]</scope>
    <source>
        <strain evidence="5 6">UK-Long2-W17</strain>
    </source>
</reference>